<dbReference type="Pfam" id="PF02545">
    <property type="entry name" value="Maf"/>
    <property type="match status" value="1"/>
</dbReference>
<dbReference type="InterPro" id="IPR003697">
    <property type="entry name" value="Maf-like"/>
</dbReference>
<dbReference type="PANTHER" id="PTHR43213">
    <property type="entry name" value="BIFUNCTIONAL DTTP/UTP PYROPHOSPHATASE/METHYLTRANSFERASE PROTEIN-RELATED"/>
    <property type="match status" value="1"/>
</dbReference>
<dbReference type="EMBL" id="QFRA01000003">
    <property type="protein sequence ID" value="PZR06156.1"/>
    <property type="molecule type" value="Genomic_DNA"/>
</dbReference>
<dbReference type="GO" id="GO:0009117">
    <property type="term" value="P:nucleotide metabolic process"/>
    <property type="evidence" value="ECO:0007669"/>
    <property type="project" value="UniProtKB-KW"/>
</dbReference>
<comment type="catalytic activity">
    <reaction evidence="3">
        <text>a ribonucleoside 5'-triphosphate + H2O = a ribonucleoside 5'-phosphate + diphosphate + H(+)</text>
        <dbReference type="Rhea" id="RHEA:23996"/>
        <dbReference type="ChEBI" id="CHEBI:15377"/>
        <dbReference type="ChEBI" id="CHEBI:15378"/>
        <dbReference type="ChEBI" id="CHEBI:33019"/>
        <dbReference type="ChEBI" id="CHEBI:58043"/>
        <dbReference type="ChEBI" id="CHEBI:61557"/>
        <dbReference type="EC" id="3.6.1.9"/>
    </reaction>
</comment>
<protein>
    <recommendedName>
        <fullName evidence="3">Nucleoside triphosphate pyrophosphatase</fullName>
        <ecNumber evidence="3">3.6.1.9</ecNumber>
    </recommendedName>
    <alternativeName>
        <fullName evidence="3">Nucleotide pyrophosphatase</fullName>
        <shortName evidence="3">Nucleotide PPase</shortName>
    </alternativeName>
</protein>
<keyword evidence="2 3" id="KW-0378">Hydrolase</keyword>
<dbReference type="RefSeq" id="WP_303734284.1">
    <property type="nucleotide sequence ID" value="NZ_CAKZHK010000007.1"/>
</dbReference>
<keyword evidence="3" id="KW-0963">Cytoplasm</keyword>
<comment type="catalytic activity">
    <reaction evidence="3">
        <text>a 2'-deoxyribonucleoside 5'-triphosphate + H2O = a 2'-deoxyribonucleoside 5'-phosphate + diphosphate + H(+)</text>
        <dbReference type="Rhea" id="RHEA:44644"/>
        <dbReference type="ChEBI" id="CHEBI:15377"/>
        <dbReference type="ChEBI" id="CHEBI:15378"/>
        <dbReference type="ChEBI" id="CHEBI:33019"/>
        <dbReference type="ChEBI" id="CHEBI:61560"/>
        <dbReference type="ChEBI" id="CHEBI:65317"/>
        <dbReference type="EC" id="3.6.1.9"/>
    </reaction>
</comment>
<dbReference type="InterPro" id="IPR029001">
    <property type="entry name" value="ITPase-like_fam"/>
</dbReference>
<comment type="function">
    <text evidence="3">Nucleoside triphosphate pyrophosphatase. May have a dual role in cell division arrest and in preventing the incorporation of modified nucleotides into cellular nucleic acids.</text>
</comment>
<dbReference type="EC" id="3.6.1.9" evidence="3"/>
<proteinExistence type="inferred from homology"/>
<dbReference type="NCBIfam" id="TIGR00172">
    <property type="entry name" value="maf"/>
    <property type="match status" value="1"/>
</dbReference>
<dbReference type="Proteomes" id="UP000249432">
    <property type="component" value="Unassembled WGS sequence"/>
</dbReference>
<comment type="cofactor">
    <cofactor evidence="1 3">
        <name>a divalent metal cation</name>
        <dbReference type="ChEBI" id="CHEBI:60240"/>
    </cofactor>
</comment>
<dbReference type="CDD" id="cd00555">
    <property type="entry name" value="Maf"/>
    <property type="match status" value="1"/>
</dbReference>
<evidence type="ECO:0000256" key="1">
    <source>
        <dbReference type="ARBA" id="ARBA00001968"/>
    </source>
</evidence>
<comment type="caution">
    <text evidence="4">The sequence shown here is derived from an EMBL/GenBank/DDBJ whole genome shotgun (WGS) entry which is preliminary data.</text>
</comment>
<name>A0A2W5T2G3_9CORY</name>
<reference evidence="4 5" key="1">
    <citation type="submission" date="2017-08" db="EMBL/GenBank/DDBJ databases">
        <title>Infants hospitalized years apart are colonized by the same room-sourced microbial strains.</title>
        <authorList>
            <person name="Brooks B."/>
            <person name="Olm M.R."/>
            <person name="Firek B.A."/>
            <person name="Baker R."/>
            <person name="Thomas B.C."/>
            <person name="Morowitz M.J."/>
            <person name="Banfield J.F."/>
        </authorList>
    </citation>
    <scope>NUCLEOTIDE SEQUENCE [LARGE SCALE GENOMIC DNA]</scope>
    <source>
        <strain evidence="4">S2_003_000_R1_3</strain>
    </source>
</reference>
<dbReference type="GO" id="GO:0047429">
    <property type="term" value="F:nucleoside triphosphate diphosphatase activity"/>
    <property type="evidence" value="ECO:0007669"/>
    <property type="project" value="UniProtKB-EC"/>
</dbReference>
<dbReference type="GO" id="GO:0005737">
    <property type="term" value="C:cytoplasm"/>
    <property type="evidence" value="ECO:0007669"/>
    <property type="project" value="UniProtKB-SubCell"/>
</dbReference>
<evidence type="ECO:0000256" key="2">
    <source>
        <dbReference type="ARBA" id="ARBA00022801"/>
    </source>
</evidence>
<dbReference type="Gene3D" id="3.90.950.10">
    <property type="match status" value="1"/>
</dbReference>
<dbReference type="AlphaFoldDB" id="A0A2W5T2G3"/>
<keyword evidence="3" id="KW-0546">Nucleotide metabolism</keyword>
<feature type="active site" description="Proton acceptor" evidence="3">
    <location>
        <position position="83"/>
    </location>
</feature>
<evidence type="ECO:0000313" key="5">
    <source>
        <dbReference type="Proteomes" id="UP000249432"/>
    </source>
</evidence>
<evidence type="ECO:0000313" key="4">
    <source>
        <dbReference type="EMBL" id="PZR06156.1"/>
    </source>
</evidence>
<evidence type="ECO:0000256" key="3">
    <source>
        <dbReference type="HAMAP-Rule" id="MF_00528"/>
    </source>
</evidence>
<dbReference type="HAMAP" id="MF_00528">
    <property type="entry name" value="Maf"/>
    <property type="match status" value="1"/>
</dbReference>
<comment type="subcellular location">
    <subcellularLocation>
        <location evidence="3">Cytoplasm</location>
    </subcellularLocation>
</comment>
<comment type="similarity">
    <text evidence="3">Belongs to the Maf family.</text>
</comment>
<organism evidence="4 5">
    <name type="scientific">Corynebacterium kroppenstedtii</name>
    <dbReference type="NCBI Taxonomy" id="161879"/>
    <lineage>
        <taxon>Bacteria</taxon>
        <taxon>Bacillati</taxon>
        <taxon>Actinomycetota</taxon>
        <taxon>Actinomycetes</taxon>
        <taxon>Mycobacteriales</taxon>
        <taxon>Corynebacteriaceae</taxon>
        <taxon>Corynebacterium</taxon>
    </lineage>
</organism>
<dbReference type="SUPFAM" id="SSF52972">
    <property type="entry name" value="ITPase-like"/>
    <property type="match status" value="1"/>
</dbReference>
<sequence length="219" mass="23698">MMIILASSSPSRLSVLRSAGVEPVTEPPEVNEEDILGTVRDQSPEDQVCALAHAKATAIASRHLTSVHPGGDSPSPRVVIGADSMLYLDGELQGKPHTVEETIRRWTNQRGKTARLITGHCIINLDTTATDDDTFVRAVSTTVHYAHASDADIRAYANSGEPLNCAGAFTLEAMGGWFIDRIEGDPSSVIGLSLPLVREALYSFGYEVSDFWNRPEHAK</sequence>
<dbReference type="PIRSF" id="PIRSF006305">
    <property type="entry name" value="Maf"/>
    <property type="match status" value="1"/>
</dbReference>
<comment type="caution">
    <text evidence="3">Lacks conserved residue(s) required for the propagation of feature annotation.</text>
</comment>
<dbReference type="PANTHER" id="PTHR43213:SF5">
    <property type="entry name" value="BIFUNCTIONAL DTTP_UTP PYROPHOSPHATASE_METHYLTRANSFERASE PROTEIN-RELATED"/>
    <property type="match status" value="1"/>
</dbReference>
<accession>A0A2W5T2G3</accession>
<gene>
    <name evidence="4" type="ORF">DI525_02335</name>
</gene>